<evidence type="ECO:0000256" key="2">
    <source>
        <dbReference type="ARBA" id="ARBA00023125"/>
    </source>
</evidence>
<evidence type="ECO:0000259" key="4">
    <source>
        <dbReference type="PROSITE" id="PS51063"/>
    </source>
</evidence>
<keyword evidence="2" id="KW-0238">DNA-binding</keyword>
<name>A0A1H2ZRH2_9GAMM</name>
<evidence type="ECO:0000256" key="3">
    <source>
        <dbReference type="ARBA" id="ARBA00023163"/>
    </source>
</evidence>
<dbReference type="InterPro" id="IPR036390">
    <property type="entry name" value="WH_DNA-bd_sf"/>
</dbReference>
<dbReference type="AlphaFoldDB" id="A0A1H2ZRH2"/>
<keyword evidence="1" id="KW-0805">Transcription regulation</keyword>
<dbReference type="FunFam" id="1.10.10.10:FF:000028">
    <property type="entry name" value="Fumarate/nitrate reduction transcriptional regulator Fnr"/>
    <property type="match status" value="1"/>
</dbReference>
<feature type="domain" description="HTH crp-type" evidence="4">
    <location>
        <begin position="23"/>
        <end position="96"/>
    </location>
</feature>
<dbReference type="Proteomes" id="UP000199675">
    <property type="component" value="Unassembled WGS sequence"/>
</dbReference>
<evidence type="ECO:0000313" key="6">
    <source>
        <dbReference type="Proteomes" id="UP000199675"/>
    </source>
</evidence>
<dbReference type="PROSITE" id="PS51063">
    <property type="entry name" value="HTH_CRP_2"/>
    <property type="match status" value="1"/>
</dbReference>
<evidence type="ECO:0000256" key="1">
    <source>
        <dbReference type="ARBA" id="ARBA00023015"/>
    </source>
</evidence>
<proteinExistence type="predicted"/>
<sequence length="105" mass="12545">MLQQFMKMLSQPLWQEYKSTGCFCAEEKILQFLRVLAKKQKRRGYSDTQLRLFMRRNDIANYLGLRSETISRVLTRLDKRKLLSVHREQIVLFEPQQIEGLRGPV</sequence>
<accession>A0A1H2ZRH2</accession>
<keyword evidence="6" id="KW-1185">Reference proteome</keyword>
<dbReference type="Gene3D" id="1.10.10.10">
    <property type="entry name" value="Winged helix-like DNA-binding domain superfamily/Winged helix DNA-binding domain"/>
    <property type="match status" value="1"/>
</dbReference>
<dbReference type="SMART" id="SM00419">
    <property type="entry name" value="HTH_CRP"/>
    <property type="match status" value="1"/>
</dbReference>
<organism evidence="5 6">
    <name type="scientific">Marinobacter mobilis</name>
    <dbReference type="NCBI Taxonomy" id="488533"/>
    <lineage>
        <taxon>Bacteria</taxon>
        <taxon>Pseudomonadati</taxon>
        <taxon>Pseudomonadota</taxon>
        <taxon>Gammaproteobacteria</taxon>
        <taxon>Pseudomonadales</taxon>
        <taxon>Marinobacteraceae</taxon>
        <taxon>Marinobacter</taxon>
    </lineage>
</organism>
<dbReference type="InterPro" id="IPR012318">
    <property type="entry name" value="HTH_CRP"/>
</dbReference>
<dbReference type="Pfam" id="PF13545">
    <property type="entry name" value="HTH_Crp_2"/>
    <property type="match status" value="1"/>
</dbReference>
<dbReference type="SUPFAM" id="SSF46785">
    <property type="entry name" value="Winged helix' DNA-binding domain"/>
    <property type="match status" value="1"/>
</dbReference>
<dbReference type="GO" id="GO:0003677">
    <property type="term" value="F:DNA binding"/>
    <property type="evidence" value="ECO:0007669"/>
    <property type="project" value="UniProtKB-KW"/>
</dbReference>
<keyword evidence="3" id="KW-0804">Transcription</keyword>
<protein>
    <submittedName>
        <fullName evidence="5">Regulatory protein, crp family</fullName>
    </submittedName>
</protein>
<dbReference type="InterPro" id="IPR036388">
    <property type="entry name" value="WH-like_DNA-bd_sf"/>
</dbReference>
<dbReference type="EMBL" id="FNNE01000007">
    <property type="protein sequence ID" value="SDX20120.1"/>
    <property type="molecule type" value="Genomic_DNA"/>
</dbReference>
<evidence type="ECO:0000313" key="5">
    <source>
        <dbReference type="EMBL" id="SDX20120.1"/>
    </source>
</evidence>
<dbReference type="STRING" id="488533.SAMN04487960_10743"/>
<dbReference type="PRINTS" id="PR00034">
    <property type="entry name" value="HTHCRP"/>
</dbReference>
<gene>
    <name evidence="5" type="ORF">SAMN04487960_10743</name>
</gene>
<reference evidence="5 6" key="1">
    <citation type="submission" date="2016-10" db="EMBL/GenBank/DDBJ databases">
        <authorList>
            <person name="de Groot N.N."/>
        </authorList>
    </citation>
    <scope>NUCLEOTIDE SEQUENCE [LARGE SCALE GENOMIC DNA]</scope>
    <source>
        <strain evidence="5 6">CGMCC 1.7059</strain>
    </source>
</reference>
<dbReference type="GO" id="GO:0006355">
    <property type="term" value="P:regulation of DNA-templated transcription"/>
    <property type="evidence" value="ECO:0007669"/>
    <property type="project" value="InterPro"/>
</dbReference>